<dbReference type="PANTHER" id="PTHR10642:SF26">
    <property type="entry name" value="RIBONUCLEASE H1"/>
    <property type="match status" value="1"/>
</dbReference>
<keyword evidence="9" id="KW-0378">Hydrolase</keyword>
<proteinExistence type="inferred from homology"/>
<accession>A0ABW1SIY9</accession>
<evidence type="ECO:0000313" key="13">
    <source>
        <dbReference type="EMBL" id="MFC6201551.1"/>
    </source>
</evidence>
<evidence type="ECO:0000256" key="7">
    <source>
        <dbReference type="ARBA" id="ARBA00022723"/>
    </source>
</evidence>
<feature type="region of interest" description="Disordered" evidence="11">
    <location>
        <begin position="262"/>
        <end position="286"/>
    </location>
</feature>
<evidence type="ECO:0000256" key="11">
    <source>
        <dbReference type="SAM" id="MobiDB-lite"/>
    </source>
</evidence>
<dbReference type="InterPro" id="IPR037056">
    <property type="entry name" value="RNase_H1_N_sf"/>
</dbReference>
<dbReference type="EMBL" id="JBHSSE010000016">
    <property type="protein sequence ID" value="MFC6201551.1"/>
    <property type="molecule type" value="Genomic_DNA"/>
</dbReference>
<organism evidence="13 14">
    <name type="scientific">Lactiplantibacillus nangangensis</name>
    <dbReference type="NCBI Taxonomy" id="2559917"/>
    <lineage>
        <taxon>Bacteria</taxon>
        <taxon>Bacillati</taxon>
        <taxon>Bacillota</taxon>
        <taxon>Bacilli</taxon>
        <taxon>Lactobacillales</taxon>
        <taxon>Lactobacillaceae</taxon>
        <taxon>Lactiplantibacillus</taxon>
    </lineage>
</organism>
<feature type="compositionally biased region" description="Low complexity" evidence="11">
    <location>
        <begin position="262"/>
        <end position="278"/>
    </location>
</feature>
<dbReference type="EC" id="3.1.26.4" evidence="5"/>
<keyword evidence="10" id="KW-0460">Magnesium</keyword>
<dbReference type="CDD" id="cd09278">
    <property type="entry name" value="RNase_HI_prokaryote_like"/>
    <property type="match status" value="1"/>
</dbReference>
<dbReference type="RefSeq" id="WP_137615190.1">
    <property type="nucleotide sequence ID" value="NZ_BJDI01000002.1"/>
</dbReference>
<comment type="catalytic activity">
    <reaction evidence="1">
        <text>Endonucleolytic cleavage to 5'-phosphomonoester.</text>
        <dbReference type="EC" id="3.1.26.4"/>
    </reaction>
</comment>
<feature type="region of interest" description="Disordered" evidence="11">
    <location>
        <begin position="48"/>
        <end position="70"/>
    </location>
</feature>
<dbReference type="InterPro" id="IPR002156">
    <property type="entry name" value="RNaseH_domain"/>
</dbReference>
<comment type="subunit">
    <text evidence="4">Monomer.</text>
</comment>
<dbReference type="InterPro" id="IPR012337">
    <property type="entry name" value="RNaseH-like_sf"/>
</dbReference>
<dbReference type="InterPro" id="IPR036397">
    <property type="entry name" value="RNaseH_sf"/>
</dbReference>
<dbReference type="InterPro" id="IPR011320">
    <property type="entry name" value="RNase_H1_N"/>
</dbReference>
<evidence type="ECO:0000256" key="8">
    <source>
        <dbReference type="ARBA" id="ARBA00022759"/>
    </source>
</evidence>
<dbReference type="Pfam" id="PF00075">
    <property type="entry name" value="RNase_H"/>
    <property type="match status" value="1"/>
</dbReference>
<feature type="domain" description="RNase H type-1" evidence="12">
    <location>
        <begin position="73"/>
        <end position="230"/>
    </location>
</feature>
<protein>
    <recommendedName>
        <fullName evidence="5">ribonuclease H</fullName>
        <ecNumber evidence="5">3.1.26.4</ecNumber>
    </recommendedName>
</protein>
<keyword evidence="7" id="KW-0479">Metal-binding</keyword>
<keyword evidence="6" id="KW-0540">Nuclease</keyword>
<keyword evidence="8" id="KW-0255">Endonuclease</keyword>
<evidence type="ECO:0000256" key="10">
    <source>
        <dbReference type="ARBA" id="ARBA00022842"/>
    </source>
</evidence>
<evidence type="ECO:0000256" key="9">
    <source>
        <dbReference type="ARBA" id="ARBA00022801"/>
    </source>
</evidence>
<evidence type="ECO:0000256" key="1">
    <source>
        <dbReference type="ARBA" id="ARBA00000077"/>
    </source>
</evidence>
<sequence length="320" mass="34856">MPKSKFYAVRVGRKPGIYLTWAECQAQINHFSGAQYKSFTSRSEADAYLTGQSTPKSAPKRSSSKTSTSAAMPAADIIVYTDGGNRNTGNVQGGQVKPTDKSAWAFQITMGGRTITGTSGEWGATNNRMEIMALLQALSYLLTAKQATSNILVIMDSKYVLDAIQKGWLHGWKRRGWRRAGNQPLANSELWRLIDTALSQFTNLAFKWVKGHATTAGNNLVDQLLNQTMDQMTKGQPVPVQNATANLPGRPVTPVQGDLVATTTPQPKQPHQTATQPHIAPAKSAPAADKFGHLMSDQAQAKSVEAMTEIAKNWQQDDQK</sequence>
<dbReference type="Pfam" id="PF01693">
    <property type="entry name" value="Cauli_VI"/>
    <property type="match status" value="1"/>
</dbReference>
<dbReference type="InterPro" id="IPR022892">
    <property type="entry name" value="RNaseHI"/>
</dbReference>
<dbReference type="PROSITE" id="PS50879">
    <property type="entry name" value="RNASE_H_1"/>
    <property type="match status" value="1"/>
</dbReference>
<evidence type="ECO:0000256" key="6">
    <source>
        <dbReference type="ARBA" id="ARBA00022722"/>
    </source>
</evidence>
<evidence type="ECO:0000259" key="12">
    <source>
        <dbReference type="PROSITE" id="PS50879"/>
    </source>
</evidence>
<reference evidence="14" key="1">
    <citation type="journal article" date="2019" name="Int. J. Syst. Evol. Microbiol.">
        <title>The Global Catalogue of Microorganisms (GCM) 10K type strain sequencing project: providing services to taxonomists for standard genome sequencing and annotation.</title>
        <authorList>
            <consortium name="The Broad Institute Genomics Platform"/>
            <consortium name="The Broad Institute Genome Sequencing Center for Infectious Disease"/>
            <person name="Wu L."/>
            <person name="Ma J."/>
        </authorList>
    </citation>
    <scope>NUCLEOTIDE SEQUENCE [LARGE SCALE GENOMIC DNA]</scope>
    <source>
        <strain evidence="14">CCM 8930</strain>
    </source>
</reference>
<dbReference type="Gene3D" id="3.40.970.10">
    <property type="entry name" value="Ribonuclease H1, N-terminal domain"/>
    <property type="match status" value="1"/>
</dbReference>
<evidence type="ECO:0000313" key="14">
    <source>
        <dbReference type="Proteomes" id="UP001596171"/>
    </source>
</evidence>
<keyword evidence="14" id="KW-1185">Reference proteome</keyword>
<gene>
    <name evidence="13" type="ORF">ACFP1L_06660</name>
</gene>
<evidence type="ECO:0000256" key="4">
    <source>
        <dbReference type="ARBA" id="ARBA00011245"/>
    </source>
</evidence>
<dbReference type="Gene3D" id="3.30.420.10">
    <property type="entry name" value="Ribonuclease H-like superfamily/Ribonuclease H"/>
    <property type="match status" value="1"/>
</dbReference>
<comment type="caution">
    <text evidence="13">The sequence shown here is derived from an EMBL/GenBank/DDBJ whole genome shotgun (WGS) entry which is preliminary data.</text>
</comment>
<comment type="similarity">
    <text evidence="3">Belongs to the RNase H family.</text>
</comment>
<evidence type="ECO:0000256" key="5">
    <source>
        <dbReference type="ARBA" id="ARBA00012180"/>
    </source>
</evidence>
<name>A0ABW1SIY9_9LACO</name>
<evidence type="ECO:0000256" key="3">
    <source>
        <dbReference type="ARBA" id="ARBA00005300"/>
    </source>
</evidence>
<evidence type="ECO:0000256" key="2">
    <source>
        <dbReference type="ARBA" id="ARBA00001946"/>
    </source>
</evidence>
<dbReference type="SUPFAM" id="SSF53098">
    <property type="entry name" value="Ribonuclease H-like"/>
    <property type="match status" value="1"/>
</dbReference>
<dbReference type="SUPFAM" id="SSF55658">
    <property type="entry name" value="L9 N-domain-like"/>
    <property type="match status" value="1"/>
</dbReference>
<dbReference type="InterPro" id="IPR009027">
    <property type="entry name" value="Ribosomal_bL9/RNase_H1_N"/>
</dbReference>
<dbReference type="InterPro" id="IPR050092">
    <property type="entry name" value="RNase_H"/>
</dbReference>
<dbReference type="PANTHER" id="PTHR10642">
    <property type="entry name" value="RIBONUCLEASE H1"/>
    <property type="match status" value="1"/>
</dbReference>
<dbReference type="Proteomes" id="UP001596171">
    <property type="component" value="Unassembled WGS sequence"/>
</dbReference>
<comment type="cofactor">
    <cofactor evidence="2">
        <name>Mg(2+)</name>
        <dbReference type="ChEBI" id="CHEBI:18420"/>
    </cofactor>
</comment>